<dbReference type="Proteomes" id="UP000007267">
    <property type="component" value="Unassembled WGS sequence"/>
</dbReference>
<feature type="domain" description="TNFR-Cys" evidence="3">
    <location>
        <begin position="41"/>
        <end position="81"/>
    </location>
</feature>
<dbReference type="SUPFAM" id="SSF57586">
    <property type="entry name" value="TNF receptor-like"/>
    <property type="match status" value="1"/>
</dbReference>
<dbReference type="Gene3D" id="2.10.50.10">
    <property type="entry name" value="Tumor Necrosis Factor Receptor, subunit A, domain 2"/>
    <property type="match status" value="1"/>
</dbReference>
<dbReference type="STRING" id="13735.ENSPSIP00000010888"/>
<reference evidence="5" key="2">
    <citation type="journal article" date="2013" name="Nat. Genet.">
        <title>The draft genomes of soft-shell turtle and green sea turtle yield insights into the development and evolution of the turtle-specific body plan.</title>
        <authorList>
            <person name="Wang Z."/>
            <person name="Pascual-Anaya J."/>
            <person name="Zadissa A."/>
            <person name="Li W."/>
            <person name="Niimura Y."/>
            <person name="Huang Z."/>
            <person name="Li C."/>
            <person name="White S."/>
            <person name="Xiong Z."/>
            <person name="Fang D."/>
            <person name="Wang B."/>
            <person name="Ming Y."/>
            <person name="Chen Y."/>
            <person name="Zheng Y."/>
            <person name="Kuraku S."/>
            <person name="Pignatelli M."/>
            <person name="Herrero J."/>
            <person name="Beal K."/>
            <person name="Nozawa M."/>
            <person name="Li Q."/>
            <person name="Wang J."/>
            <person name="Zhang H."/>
            <person name="Yu L."/>
            <person name="Shigenobu S."/>
            <person name="Wang J."/>
            <person name="Liu J."/>
            <person name="Flicek P."/>
            <person name="Searle S."/>
            <person name="Wang J."/>
            <person name="Kuratani S."/>
            <person name="Yin Y."/>
            <person name="Aken B."/>
            <person name="Zhang G."/>
            <person name="Irie N."/>
        </authorList>
    </citation>
    <scope>NUCLEOTIDE SEQUENCE [LARGE SCALE GENOMIC DNA]</scope>
    <source>
        <strain evidence="5">Daiwa-1</strain>
    </source>
</reference>
<evidence type="ECO:0000256" key="2">
    <source>
        <dbReference type="SAM" id="Phobius"/>
    </source>
</evidence>
<proteinExistence type="predicted"/>
<dbReference type="EMBL" id="AGCU01118366">
    <property type="status" value="NOT_ANNOTATED_CDS"/>
    <property type="molecule type" value="Genomic_DNA"/>
</dbReference>
<feature type="domain" description="TNFR-Cys" evidence="3">
    <location>
        <begin position="3"/>
        <end position="38"/>
    </location>
</feature>
<feature type="transmembrane region" description="Helical" evidence="2">
    <location>
        <begin position="184"/>
        <end position="205"/>
    </location>
</feature>
<dbReference type="SMART" id="SM00208">
    <property type="entry name" value="TNFR"/>
    <property type="match status" value="2"/>
</dbReference>
<evidence type="ECO:0000313" key="5">
    <source>
        <dbReference type="Proteomes" id="UP000007267"/>
    </source>
</evidence>
<keyword evidence="2" id="KW-0472">Membrane</keyword>
<organism evidence="4 5">
    <name type="scientific">Pelodiscus sinensis</name>
    <name type="common">Chinese softshell turtle</name>
    <name type="synonym">Trionyx sinensis</name>
    <dbReference type="NCBI Taxonomy" id="13735"/>
    <lineage>
        <taxon>Eukaryota</taxon>
        <taxon>Metazoa</taxon>
        <taxon>Chordata</taxon>
        <taxon>Craniata</taxon>
        <taxon>Vertebrata</taxon>
        <taxon>Euteleostomi</taxon>
        <taxon>Archelosauria</taxon>
        <taxon>Testudinata</taxon>
        <taxon>Testudines</taxon>
        <taxon>Cryptodira</taxon>
        <taxon>Trionychia</taxon>
        <taxon>Trionychidae</taxon>
        <taxon>Pelodiscus</taxon>
    </lineage>
</organism>
<keyword evidence="5" id="KW-1185">Reference proteome</keyword>
<dbReference type="AlphaFoldDB" id="K7FS78"/>
<sequence>MFCKVAVLNSCARCVSHTVCQPGFGVLVRGTSKVDVSCEECSWGTFSDQYSSTEPCKPHTDCAKLNKIAVGSGNATHDQICVDPSPTPLAPTTWSAKSSREPALSNMAKAPLPSEQPTVGGWGPHPATEPMTQASMLMSDMASGDANSTAGGTVGGTDTKHAAGTPPASDIALEKTTKKGDGSFVLWGVVILCMVVLFAGMLVVWQRKVCKRWIFTPDGKTPGLYPVTTCRLSSAHQGSDLMKNCAKRFSMLKADKESEERAEERVLINRTPVVETNNNLVSRTEKNPSPDSSLTDLIQSTGNTTDHPADSRVRDHTNNRIDKIYIMKADTVIVGSISEVPVSKNCAIRGCDYDAEAQENLEDKELAIHYPQQETESFPGSDVTIPVEEEGKEFHHPTTATEK</sequence>
<evidence type="ECO:0000256" key="1">
    <source>
        <dbReference type="SAM" id="MobiDB-lite"/>
    </source>
</evidence>
<dbReference type="PANTHER" id="PTHR47497">
    <property type="entry name" value="TUMOR NECROSIS FACTOR RECEPTOR SUPERFAMILY MEMBER 8"/>
    <property type="match status" value="1"/>
</dbReference>
<name>K7FS78_PELSI</name>
<dbReference type="EMBL" id="AGCU01118367">
    <property type="status" value="NOT_ANNOTATED_CDS"/>
    <property type="molecule type" value="Genomic_DNA"/>
</dbReference>
<keyword evidence="2" id="KW-0812">Transmembrane</keyword>
<evidence type="ECO:0000259" key="3">
    <source>
        <dbReference type="SMART" id="SM00208"/>
    </source>
</evidence>
<dbReference type="InterPro" id="IPR052862">
    <property type="entry name" value="TNFR_superfamily_member_8"/>
</dbReference>
<reference evidence="4" key="3">
    <citation type="submission" date="2025-08" db="UniProtKB">
        <authorList>
            <consortium name="Ensembl"/>
        </authorList>
    </citation>
    <scope>IDENTIFICATION</scope>
</reference>
<dbReference type="OMA" id="CKACVTC"/>
<evidence type="ECO:0000313" key="4">
    <source>
        <dbReference type="Ensembl" id="ENSPSIP00000010888.1"/>
    </source>
</evidence>
<feature type="region of interest" description="Disordered" evidence="1">
    <location>
        <begin position="143"/>
        <end position="168"/>
    </location>
</feature>
<dbReference type="HOGENOM" id="CLU_043282_0_0_1"/>
<dbReference type="InterPro" id="IPR001368">
    <property type="entry name" value="TNFR/NGFR_Cys_rich_reg"/>
</dbReference>
<dbReference type="PANTHER" id="PTHR47497:SF1">
    <property type="entry name" value="TUMOR NECROSIS FACTOR RECEPTOR SUPERFAMILY MEMBER 8"/>
    <property type="match status" value="1"/>
</dbReference>
<protein>
    <submittedName>
        <fullName evidence="4">TNF receptor superfamily member 8</fullName>
    </submittedName>
</protein>
<dbReference type="GeneTree" id="ENSGT00510000049215"/>
<keyword evidence="2" id="KW-1133">Transmembrane helix</keyword>
<dbReference type="EMBL" id="AGCU01118365">
    <property type="status" value="NOT_ANNOTATED_CDS"/>
    <property type="molecule type" value="Genomic_DNA"/>
</dbReference>
<reference evidence="4" key="4">
    <citation type="submission" date="2025-09" db="UniProtKB">
        <authorList>
            <consortium name="Ensembl"/>
        </authorList>
    </citation>
    <scope>IDENTIFICATION</scope>
</reference>
<feature type="region of interest" description="Disordered" evidence="1">
    <location>
        <begin position="281"/>
        <end position="314"/>
    </location>
</feature>
<accession>K7FS78</accession>
<dbReference type="Ensembl" id="ENSPSIT00000010944.1">
    <property type="protein sequence ID" value="ENSPSIP00000010888.1"/>
    <property type="gene ID" value="ENSPSIG00000009876.1"/>
</dbReference>
<feature type="region of interest" description="Disordered" evidence="1">
    <location>
        <begin position="88"/>
        <end position="127"/>
    </location>
</feature>
<reference evidence="5" key="1">
    <citation type="submission" date="2011-10" db="EMBL/GenBank/DDBJ databases">
        <authorList>
            <consortium name="Soft-shell Turtle Genome Consortium"/>
        </authorList>
    </citation>
    <scope>NUCLEOTIDE SEQUENCE [LARGE SCALE GENOMIC DNA]</scope>
    <source>
        <strain evidence="5">Daiwa-1</strain>
    </source>
</reference>
<feature type="compositionally biased region" description="Polar residues" evidence="1">
    <location>
        <begin position="289"/>
        <end position="306"/>
    </location>
</feature>
<dbReference type="eggNOG" id="ENOG502SNQ9">
    <property type="taxonomic scope" value="Eukaryota"/>
</dbReference>